<dbReference type="InterPro" id="IPR053952">
    <property type="entry name" value="K_trans_C"/>
</dbReference>
<evidence type="ECO:0000256" key="5">
    <source>
        <dbReference type="ARBA" id="ARBA00022692"/>
    </source>
</evidence>
<dbReference type="PANTHER" id="PTHR30540">
    <property type="entry name" value="OSMOTIC STRESS POTASSIUM TRANSPORTER"/>
    <property type="match status" value="1"/>
</dbReference>
<feature type="domain" description="K+ potassium transporter C-terminal" evidence="12">
    <location>
        <begin position="467"/>
        <end position="697"/>
    </location>
</feature>
<evidence type="ECO:0000256" key="9">
    <source>
        <dbReference type="ARBA" id="ARBA00023136"/>
    </source>
</evidence>
<dbReference type="EnsemblPlants" id="EMT21614">
    <property type="protein sequence ID" value="EMT21614"/>
    <property type="gene ID" value="F775_06379"/>
</dbReference>
<dbReference type="AlphaFoldDB" id="M8BI16"/>
<organism evidence="13">
    <name type="scientific">Aegilops tauschii</name>
    <name type="common">Tausch's goatgrass</name>
    <name type="synonym">Aegilops squarrosa</name>
    <dbReference type="NCBI Taxonomy" id="37682"/>
    <lineage>
        <taxon>Eukaryota</taxon>
        <taxon>Viridiplantae</taxon>
        <taxon>Streptophyta</taxon>
        <taxon>Embryophyta</taxon>
        <taxon>Tracheophyta</taxon>
        <taxon>Spermatophyta</taxon>
        <taxon>Magnoliopsida</taxon>
        <taxon>Liliopsida</taxon>
        <taxon>Poales</taxon>
        <taxon>Poaceae</taxon>
        <taxon>BOP clade</taxon>
        <taxon>Pooideae</taxon>
        <taxon>Triticodae</taxon>
        <taxon>Triticeae</taxon>
        <taxon>Triticinae</taxon>
        <taxon>Aegilops</taxon>
    </lineage>
</organism>
<feature type="transmembrane region" description="Helical" evidence="10">
    <location>
        <begin position="155"/>
        <end position="177"/>
    </location>
</feature>
<evidence type="ECO:0000256" key="3">
    <source>
        <dbReference type="ARBA" id="ARBA00022448"/>
    </source>
</evidence>
<dbReference type="Pfam" id="PF02705">
    <property type="entry name" value="K_trans"/>
    <property type="match status" value="1"/>
</dbReference>
<feature type="transmembrane region" description="Helical" evidence="10">
    <location>
        <begin position="277"/>
        <end position="297"/>
    </location>
</feature>
<keyword evidence="4 10" id="KW-0633">Potassium transport</keyword>
<evidence type="ECO:0000259" key="11">
    <source>
        <dbReference type="Pfam" id="PF02705"/>
    </source>
</evidence>
<keyword evidence="9 10" id="KW-0472">Membrane</keyword>
<evidence type="ECO:0000256" key="1">
    <source>
        <dbReference type="ARBA" id="ARBA00004141"/>
    </source>
</evidence>
<comment type="similarity">
    <text evidence="2 10">Belongs to the HAK/KUP transporter (TC 2.A.72.3) family.</text>
</comment>
<accession>M8BI16</accession>
<dbReference type="InterPro" id="IPR003855">
    <property type="entry name" value="K+_transporter"/>
</dbReference>
<feature type="transmembrane region" description="Helical" evidence="10">
    <location>
        <begin position="389"/>
        <end position="409"/>
    </location>
</feature>
<evidence type="ECO:0000256" key="8">
    <source>
        <dbReference type="ARBA" id="ARBA00023065"/>
    </source>
</evidence>
<feature type="domain" description="K+ potassium transporter integral membrane" evidence="11">
    <location>
        <begin position="11"/>
        <end position="454"/>
    </location>
</feature>
<keyword evidence="3" id="KW-0813">Transport</keyword>
<proteinExistence type="inferred from homology"/>
<evidence type="ECO:0000259" key="12">
    <source>
        <dbReference type="Pfam" id="PF22776"/>
    </source>
</evidence>
<keyword evidence="8 10" id="KW-0406">Ion transport</keyword>
<feature type="transmembrane region" description="Helical" evidence="10">
    <location>
        <begin position="329"/>
        <end position="349"/>
    </location>
</feature>
<keyword evidence="7 10" id="KW-1133">Transmembrane helix</keyword>
<evidence type="ECO:0000256" key="7">
    <source>
        <dbReference type="ARBA" id="ARBA00022989"/>
    </source>
</evidence>
<feature type="transmembrane region" description="Helical" evidence="10">
    <location>
        <begin position="16"/>
        <end position="37"/>
    </location>
</feature>
<feature type="transmembrane region" description="Helical" evidence="10">
    <location>
        <begin position="202"/>
        <end position="222"/>
    </location>
</feature>
<reference evidence="13" key="1">
    <citation type="submission" date="2015-06" db="UniProtKB">
        <authorList>
            <consortium name="EnsemblPlants"/>
        </authorList>
    </citation>
    <scope>IDENTIFICATION</scope>
</reference>
<protein>
    <recommendedName>
        <fullName evidence="10">Potassium transporter</fullName>
    </recommendedName>
</protein>
<evidence type="ECO:0000256" key="2">
    <source>
        <dbReference type="ARBA" id="ARBA00008440"/>
    </source>
</evidence>
<feature type="transmembrane region" description="Helical" evidence="10">
    <location>
        <begin position="234"/>
        <end position="257"/>
    </location>
</feature>
<feature type="transmembrane region" description="Helical" evidence="10">
    <location>
        <begin position="415"/>
        <end position="435"/>
    </location>
</feature>
<keyword evidence="6 10" id="KW-0630">Potassium</keyword>
<dbReference type="Pfam" id="PF22776">
    <property type="entry name" value="K_trans_C"/>
    <property type="match status" value="1"/>
</dbReference>
<dbReference type="GO" id="GO:0016020">
    <property type="term" value="C:membrane"/>
    <property type="evidence" value="ECO:0007669"/>
    <property type="project" value="UniProtKB-SubCell"/>
</dbReference>
<comment type="function">
    <text evidence="10">Potassium transporter.</text>
</comment>
<comment type="subcellular location">
    <subcellularLocation>
        <location evidence="1 10">Membrane</location>
        <topology evidence="1 10">Multi-pass membrane protein</topology>
    </subcellularLocation>
</comment>
<evidence type="ECO:0000256" key="6">
    <source>
        <dbReference type="ARBA" id="ARBA00022958"/>
    </source>
</evidence>
<dbReference type="InterPro" id="IPR053951">
    <property type="entry name" value="K_trans_N"/>
</dbReference>
<feature type="transmembrane region" description="Helical" evidence="10">
    <location>
        <begin position="361"/>
        <end position="382"/>
    </location>
</feature>
<feature type="transmembrane region" description="Helical" evidence="10">
    <location>
        <begin position="105"/>
        <end position="124"/>
    </location>
</feature>
<dbReference type="NCBIfam" id="TIGR00794">
    <property type="entry name" value="kup"/>
    <property type="match status" value="1"/>
</dbReference>
<dbReference type="GO" id="GO:0015079">
    <property type="term" value="F:potassium ion transmembrane transporter activity"/>
    <property type="evidence" value="ECO:0007669"/>
    <property type="project" value="UniProtKB-UniRule"/>
</dbReference>
<evidence type="ECO:0000313" key="13">
    <source>
        <dbReference type="EnsemblPlants" id="EMT21614"/>
    </source>
</evidence>
<name>M8BI16_AEGTA</name>
<sequence>MDLELAHGAGAPRKEIYGVLSFVFWTLTLISLLKYVLIVLRANDGGEGGTFALYSLICRHVRAGLLPGGGNSEDLMADDKDAAGRRGDRSRARTVLERYRVLQRLLLLFALLGTCMLIGDGVLTPALSDVGLPVTCAILICLFALQHYGTHRVGFIFAPIVCIWLLCISMIGLYNIIHWNHHVYRALSPYYMYQFLKKTQKGGWLSLGGILLCVTGSEAMYADLGHFSQRSIQIAFISVVYPALVLAYMGQAAYISQHHSFENSYHIGFYVSVPEKLRWPVLVIAILASVVGSQAIITGTFSIIKQCSALSCFPGVKIVHTSSTVHGQIYIPEINWILMILCLAVTIGFNNTKHLANAQGLAVITVMLVTTCLMSLVIVLVWNKSIFIALGFLIFFGSIEVMYFSASLGKFHEGAWVPITLSFIFMVVMSVWHYGTIKKYEFDVQNKVSVNWLLNLGPSLGIVRVRGIGLIHTELMSGIPAIFSHFVTNLPAFHQVLVFLCVKSVPVPHVEPEERFLVGRIGPKEYRLYRVIVRYGYRDVQQDDLEFEKELINSIAEFIRSGGADQNGFVEGSEKLSSISSGAIPLWEEGGDGEVDGPASPNKEINQQTVAPQRKKARFVLPKSAQVDAEVRSELQDLMDAREAGMSFILGHSHMKAKSGSSFVKRIVINFFYEFLRRNSRGPSYAANIPHASTLECNAPAAYSQELAVMPRQRAYSSDIVDDIRASSTPTLKSSAYVRTAETIQHGPISVRSAVRTHFVSQSGDKVHSTALSRTSMAATTPDRLRRMTDYSTMENELLCDAWLAISADFVGRSRGRTFWQQAHESFHARKHTTPYDMHVIPDRNVKSLSY</sequence>
<evidence type="ECO:0000256" key="10">
    <source>
        <dbReference type="RuleBase" id="RU321113"/>
    </source>
</evidence>
<dbReference type="PANTHER" id="PTHR30540:SF103">
    <property type="entry name" value="POTASSIUM TRANSPORTER 25"/>
    <property type="match status" value="1"/>
</dbReference>
<evidence type="ECO:0000256" key="4">
    <source>
        <dbReference type="ARBA" id="ARBA00022538"/>
    </source>
</evidence>
<comment type="caution">
    <text evidence="10">Lacks conserved residue(s) required for the propagation of feature annotation.</text>
</comment>
<keyword evidence="5 10" id="KW-0812">Transmembrane</keyword>